<feature type="compositionally biased region" description="Basic and acidic residues" evidence="1">
    <location>
        <begin position="506"/>
        <end position="515"/>
    </location>
</feature>
<name>X6NR65_RETFI</name>
<organism evidence="2 3">
    <name type="scientific">Reticulomyxa filosa</name>
    <dbReference type="NCBI Taxonomy" id="46433"/>
    <lineage>
        <taxon>Eukaryota</taxon>
        <taxon>Sar</taxon>
        <taxon>Rhizaria</taxon>
        <taxon>Retaria</taxon>
        <taxon>Foraminifera</taxon>
        <taxon>Monothalamids</taxon>
        <taxon>Reticulomyxidae</taxon>
        <taxon>Reticulomyxa</taxon>
    </lineage>
</organism>
<feature type="compositionally biased region" description="Basic and acidic residues" evidence="1">
    <location>
        <begin position="356"/>
        <end position="374"/>
    </location>
</feature>
<comment type="caution">
    <text evidence="2">The sequence shown here is derived from an EMBL/GenBank/DDBJ whole genome shotgun (WGS) entry which is preliminary data.</text>
</comment>
<feature type="compositionally biased region" description="Acidic residues" evidence="1">
    <location>
        <begin position="494"/>
        <end position="505"/>
    </location>
</feature>
<accession>X6NR65</accession>
<feature type="compositionally biased region" description="Basic and acidic residues" evidence="1">
    <location>
        <begin position="382"/>
        <end position="394"/>
    </location>
</feature>
<evidence type="ECO:0000313" key="2">
    <source>
        <dbReference type="EMBL" id="ETO28224.1"/>
    </source>
</evidence>
<reference evidence="2 3" key="1">
    <citation type="journal article" date="2013" name="Curr. Biol.">
        <title>The Genome of the Foraminiferan Reticulomyxa filosa.</title>
        <authorList>
            <person name="Glockner G."/>
            <person name="Hulsmann N."/>
            <person name="Schleicher M."/>
            <person name="Noegel A.A."/>
            <person name="Eichinger L."/>
            <person name="Gallinger C."/>
            <person name="Pawlowski J."/>
            <person name="Sierra R."/>
            <person name="Euteneuer U."/>
            <person name="Pillet L."/>
            <person name="Moustafa A."/>
            <person name="Platzer M."/>
            <person name="Groth M."/>
            <person name="Szafranski K."/>
            <person name="Schliwa M."/>
        </authorList>
    </citation>
    <scope>NUCLEOTIDE SEQUENCE [LARGE SCALE GENOMIC DNA]</scope>
</reference>
<evidence type="ECO:0000256" key="1">
    <source>
        <dbReference type="SAM" id="MobiDB-lite"/>
    </source>
</evidence>
<sequence>MTNGMNGLETRNNENMDADKIQISKTAKPVEYVGNQNNSSGNHTFHSNLTNYNNTSGMTYTASSMNVMSPGNGLAEACISSSNRNKGNVEQKKFDNFGMSHENAITPCVIVTSSPIRTNANVSPLLSPHADNVQRHATGNNNNNNNWSNHIKQNVVHTQTANQSNTLHCDKSDHLLWPSQPAHTTRGLSTPNISNTVVYFGGKDFFFFIQIKKILKSIFFKKKKKKGTSEGNTNLNANVNELIISHSVPMRHAVKRPYSQMNKSGNKNDLKSNDNGNDKGNKNTSSNNTVPNKANNMVEFEVPTNKRAHINKERISGSTPKSDCDKCNGNEQVSKGSMELSVANKIDNTVHSPVLTKEEKSEKRKKEKAHENGTHKKKSHCKINEKERFEKTLEQTKLNNGSGHGNGNKNRNANDNRNSHSNSKKNWAEKTSFVNSSLEMNDKYNIELKQISGDSNAIALEHNDKPELPKLNNTKVDPAPSNVDSGGGESESTNSEDSDDEDGDDTTSHDSDDSMGKGACAIGKTGQPHVSVGVNTDNYKSFMSKSIVGMVDRGCQCSELIVSDKEKEKKIEKQKQIENDKKENAIHYNYLMEQMKRAQQSLENVKNFIRIPQTAIQKNAQTDHTHSSTTVHCLFLFVCGQEKRVTFLSTNDIFSQTNKHIHNNKISHKNWPLLDKEITRKKKAFYKYLWSATAVLI</sequence>
<dbReference type="EMBL" id="ASPP01006793">
    <property type="protein sequence ID" value="ETO28224.1"/>
    <property type="molecule type" value="Genomic_DNA"/>
</dbReference>
<keyword evidence="3" id="KW-1185">Reference proteome</keyword>
<dbReference type="AlphaFoldDB" id="X6NR65"/>
<dbReference type="Proteomes" id="UP000023152">
    <property type="component" value="Unassembled WGS sequence"/>
</dbReference>
<feature type="region of interest" description="Disordered" evidence="1">
    <location>
        <begin position="463"/>
        <end position="531"/>
    </location>
</feature>
<gene>
    <name evidence="2" type="ORF">RFI_08908</name>
</gene>
<protein>
    <submittedName>
        <fullName evidence="2">PHD zinc finger-containing protein</fullName>
    </submittedName>
</protein>
<feature type="compositionally biased region" description="Basic and acidic residues" evidence="1">
    <location>
        <begin position="266"/>
        <end position="281"/>
    </location>
</feature>
<evidence type="ECO:0000313" key="3">
    <source>
        <dbReference type="Proteomes" id="UP000023152"/>
    </source>
</evidence>
<feature type="region of interest" description="Disordered" evidence="1">
    <location>
        <begin position="258"/>
        <end position="428"/>
    </location>
</feature>
<proteinExistence type="predicted"/>